<dbReference type="InterPro" id="IPR003313">
    <property type="entry name" value="AraC-bd"/>
</dbReference>
<gene>
    <name evidence="6" type="ORF">BEI59_01890</name>
    <name evidence="5" type="ORF">BEI63_31875</name>
</gene>
<reference evidence="5 8" key="1">
    <citation type="submission" date="2016-08" db="EMBL/GenBank/DDBJ databases">
        <title>Characterization of Isolates of Eisenbergiella tayi Derived from Blood Cultures, Using Whole Genome Sequencing.</title>
        <authorList>
            <person name="Bernier A.-M."/>
            <person name="Burdz T."/>
            <person name="Wiebe D."/>
            <person name="Bernard K."/>
        </authorList>
    </citation>
    <scope>NUCLEOTIDE SEQUENCE [LARGE SCALE GENOMIC DNA]</scope>
    <source>
        <strain evidence="5 8">NML120146</strain>
    </source>
</reference>
<dbReference type="PANTHER" id="PTHR43280">
    <property type="entry name" value="ARAC-FAMILY TRANSCRIPTIONAL REGULATOR"/>
    <property type="match status" value="1"/>
</dbReference>
<dbReference type="Pfam" id="PF12833">
    <property type="entry name" value="HTH_18"/>
    <property type="match status" value="1"/>
</dbReference>
<dbReference type="InterPro" id="IPR009057">
    <property type="entry name" value="Homeodomain-like_sf"/>
</dbReference>
<dbReference type="RefSeq" id="WP_069409454.1">
    <property type="nucleotide sequence ID" value="NZ_DAWDRA010000074.1"/>
</dbReference>
<protein>
    <submittedName>
        <fullName evidence="6">Transcriptional regulator</fullName>
    </submittedName>
</protein>
<evidence type="ECO:0000256" key="3">
    <source>
        <dbReference type="ARBA" id="ARBA00023163"/>
    </source>
</evidence>
<evidence type="ECO:0000313" key="5">
    <source>
        <dbReference type="EMBL" id="ODR44211.1"/>
    </source>
</evidence>
<keyword evidence="3" id="KW-0804">Transcription</keyword>
<proteinExistence type="predicted"/>
<dbReference type="OrthoDB" id="185320at2"/>
<evidence type="ECO:0000313" key="8">
    <source>
        <dbReference type="Proteomes" id="UP000094869"/>
    </source>
</evidence>
<comment type="caution">
    <text evidence="6">The sequence shown here is derived from an EMBL/GenBank/DDBJ whole genome shotgun (WGS) entry which is preliminary data.</text>
</comment>
<dbReference type="PANTHER" id="PTHR43280:SF28">
    <property type="entry name" value="HTH-TYPE TRANSCRIPTIONAL ACTIVATOR RHAS"/>
    <property type="match status" value="1"/>
</dbReference>
<dbReference type="Gene3D" id="1.10.10.60">
    <property type="entry name" value="Homeodomain-like"/>
    <property type="match status" value="2"/>
</dbReference>
<keyword evidence="1" id="KW-0805">Transcription regulation</keyword>
<dbReference type="Proteomes" id="UP000094271">
    <property type="component" value="Unassembled WGS sequence"/>
</dbReference>
<dbReference type="InterPro" id="IPR018062">
    <property type="entry name" value="HTH_AraC-typ_CS"/>
</dbReference>
<evidence type="ECO:0000313" key="7">
    <source>
        <dbReference type="Proteomes" id="UP000094271"/>
    </source>
</evidence>
<dbReference type="EMBL" id="MEHA01000001">
    <property type="protein sequence ID" value="ODR55927.1"/>
    <property type="molecule type" value="Genomic_DNA"/>
</dbReference>
<dbReference type="InterPro" id="IPR020449">
    <property type="entry name" value="Tscrpt_reg_AraC-type_HTH"/>
</dbReference>
<dbReference type="Proteomes" id="UP000094869">
    <property type="component" value="Unassembled WGS sequence"/>
</dbReference>
<sequence length="274" mass="31629">MPIIFRSTPVSEPFTFDSVGNRWNQEDVRRPKGYPLYHYLQTEKGCGRIEIQGRKYLLNEGEGVLISPFTEHTYSGSTESWFTLFATFAGTIESSIPTMLGNRTAIFIEKEQGAQIEALIQDVMQKYENPPVDEKSLSTDCYRLLMYFVDGVYTRDLMQDPLYEKYVAPVVKEIETNYGQELTVLDLSRRVYITPQYLSRLFGRFLGCSAYEYLTVYRINKAKELLLTFPRMSVQDISQRAGFTNASHFTASFKKTTGLTPLEFRKLNVPERIQ</sequence>
<keyword evidence="2" id="KW-0238">DNA-binding</keyword>
<dbReference type="PROSITE" id="PS01124">
    <property type="entry name" value="HTH_ARAC_FAMILY_2"/>
    <property type="match status" value="1"/>
</dbReference>
<dbReference type="SUPFAM" id="SSF51215">
    <property type="entry name" value="Regulatory protein AraC"/>
    <property type="match status" value="1"/>
</dbReference>
<dbReference type="SUPFAM" id="SSF46689">
    <property type="entry name" value="Homeodomain-like"/>
    <property type="match status" value="2"/>
</dbReference>
<dbReference type="SMART" id="SM00342">
    <property type="entry name" value="HTH_ARAC"/>
    <property type="match status" value="1"/>
</dbReference>
<dbReference type="AlphaFoldDB" id="A0A1E3UPP4"/>
<dbReference type="InterPro" id="IPR037923">
    <property type="entry name" value="HTH-like"/>
</dbReference>
<dbReference type="Gene3D" id="2.60.120.280">
    <property type="entry name" value="Regulatory protein AraC"/>
    <property type="match status" value="1"/>
</dbReference>
<feature type="domain" description="HTH araC/xylS-type" evidence="4">
    <location>
        <begin position="168"/>
        <end position="267"/>
    </location>
</feature>
<organism evidence="6 7">
    <name type="scientific">Eisenbergiella tayi</name>
    <dbReference type="NCBI Taxonomy" id="1432052"/>
    <lineage>
        <taxon>Bacteria</taxon>
        <taxon>Bacillati</taxon>
        <taxon>Bacillota</taxon>
        <taxon>Clostridia</taxon>
        <taxon>Lachnospirales</taxon>
        <taxon>Lachnospiraceae</taxon>
        <taxon>Eisenbergiella</taxon>
    </lineage>
</organism>
<dbReference type="Pfam" id="PF02311">
    <property type="entry name" value="AraC_binding"/>
    <property type="match status" value="1"/>
</dbReference>
<evidence type="ECO:0000256" key="1">
    <source>
        <dbReference type="ARBA" id="ARBA00023015"/>
    </source>
</evidence>
<dbReference type="InterPro" id="IPR018060">
    <property type="entry name" value="HTH_AraC"/>
</dbReference>
<evidence type="ECO:0000259" key="4">
    <source>
        <dbReference type="PROSITE" id="PS01124"/>
    </source>
</evidence>
<evidence type="ECO:0000313" key="6">
    <source>
        <dbReference type="EMBL" id="ODR55927.1"/>
    </source>
</evidence>
<dbReference type="PRINTS" id="PR00032">
    <property type="entry name" value="HTHARAC"/>
</dbReference>
<keyword evidence="8" id="KW-1185">Reference proteome</keyword>
<name>A0A1E3UPP4_9FIRM</name>
<accession>A0A1E3UPP4</accession>
<dbReference type="EMBL" id="MEHD01000056">
    <property type="protein sequence ID" value="ODR44211.1"/>
    <property type="molecule type" value="Genomic_DNA"/>
</dbReference>
<dbReference type="PROSITE" id="PS00041">
    <property type="entry name" value="HTH_ARAC_FAMILY_1"/>
    <property type="match status" value="1"/>
</dbReference>
<dbReference type="GO" id="GO:0003700">
    <property type="term" value="F:DNA-binding transcription factor activity"/>
    <property type="evidence" value="ECO:0007669"/>
    <property type="project" value="InterPro"/>
</dbReference>
<evidence type="ECO:0000256" key="2">
    <source>
        <dbReference type="ARBA" id="ARBA00023125"/>
    </source>
</evidence>
<dbReference type="GO" id="GO:0043565">
    <property type="term" value="F:sequence-specific DNA binding"/>
    <property type="evidence" value="ECO:0007669"/>
    <property type="project" value="InterPro"/>
</dbReference>
<reference evidence="6 7" key="2">
    <citation type="submission" date="2016-08" db="EMBL/GenBank/DDBJ databases">
        <authorList>
            <person name="Seilhamer J.J."/>
        </authorList>
    </citation>
    <scope>NUCLEOTIDE SEQUENCE [LARGE SCALE GENOMIC DNA]</scope>
    <source>
        <strain evidence="6 7">NML150140-1</strain>
    </source>
</reference>